<dbReference type="SUPFAM" id="SSF55961">
    <property type="entry name" value="Bet v1-like"/>
    <property type="match status" value="1"/>
</dbReference>
<protein>
    <submittedName>
        <fullName evidence="1">SRPBCC family protein</fullName>
    </submittedName>
</protein>
<dbReference type="InterPro" id="IPR023393">
    <property type="entry name" value="START-like_dom_sf"/>
</dbReference>
<comment type="caution">
    <text evidence="1">The sequence shown here is derived from an EMBL/GenBank/DDBJ whole genome shotgun (WGS) entry which is preliminary data.</text>
</comment>
<sequence>MLIQTSAQTTINAPIERVFDGSIDCQNLPRCFTGYQAIPAILSATTTDGLSLHEGSTRIVQNSDGSKITERIISLQRPTLQTYKLLDGLKPPFSWLLRSASGKWSYQAIDSGTQITWQFEFEMRHLLAYVVFLAMVKHPFQTAQNICLANLKRTMEDSD</sequence>
<dbReference type="Pfam" id="PF10604">
    <property type="entry name" value="Polyketide_cyc2"/>
    <property type="match status" value="1"/>
</dbReference>
<dbReference type="Proteomes" id="UP001464891">
    <property type="component" value="Unassembled WGS sequence"/>
</dbReference>
<gene>
    <name evidence="1" type="ORF">NC998_27475</name>
</gene>
<accession>A0ABV0JGB0</accession>
<dbReference type="InterPro" id="IPR019587">
    <property type="entry name" value="Polyketide_cyclase/dehydratase"/>
</dbReference>
<keyword evidence="2" id="KW-1185">Reference proteome</keyword>
<evidence type="ECO:0000313" key="2">
    <source>
        <dbReference type="Proteomes" id="UP001464891"/>
    </source>
</evidence>
<evidence type="ECO:0000313" key="1">
    <source>
        <dbReference type="EMBL" id="MEP0820832.1"/>
    </source>
</evidence>
<dbReference type="CDD" id="cd07821">
    <property type="entry name" value="PYR_PYL_RCAR_like"/>
    <property type="match status" value="1"/>
</dbReference>
<proteinExistence type="predicted"/>
<dbReference type="RefSeq" id="WP_190442860.1">
    <property type="nucleotide sequence ID" value="NZ_JAMPKM010000047.1"/>
</dbReference>
<name>A0ABV0JGB0_9CYAN</name>
<reference evidence="1 2" key="1">
    <citation type="submission" date="2022-04" db="EMBL/GenBank/DDBJ databases">
        <title>Positive selection, recombination, and allopatry shape intraspecific diversity of widespread and dominant cyanobacteria.</title>
        <authorList>
            <person name="Wei J."/>
            <person name="Shu W."/>
            <person name="Hu C."/>
        </authorList>
    </citation>
    <scope>NUCLEOTIDE SEQUENCE [LARGE SCALE GENOMIC DNA]</scope>
    <source>
        <strain evidence="1 2">GB2-A4</strain>
    </source>
</reference>
<organism evidence="1 2">
    <name type="scientific">Trichocoleus desertorum GB2-A4</name>
    <dbReference type="NCBI Taxonomy" id="2933944"/>
    <lineage>
        <taxon>Bacteria</taxon>
        <taxon>Bacillati</taxon>
        <taxon>Cyanobacteriota</taxon>
        <taxon>Cyanophyceae</taxon>
        <taxon>Leptolyngbyales</taxon>
        <taxon>Trichocoleusaceae</taxon>
        <taxon>Trichocoleus</taxon>
    </lineage>
</organism>
<dbReference type="EMBL" id="JAMPKM010000047">
    <property type="protein sequence ID" value="MEP0820832.1"/>
    <property type="molecule type" value="Genomic_DNA"/>
</dbReference>
<dbReference type="Gene3D" id="3.30.530.20">
    <property type="match status" value="1"/>
</dbReference>